<dbReference type="RefSeq" id="WP_156276658.1">
    <property type="nucleotide sequence ID" value="NZ_CP046245.1"/>
</dbReference>
<dbReference type="SUPFAM" id="SSF52540">
    <property type="entry name" value="P-loop containing nucleoside triphosphate hydrolases"/>
    <property type="match status" value="1"/>
</dbReference>
<proteinExistence type="predicted"/>
<dbReference type="AlphaFoldDB" id="A0A6I5ZWI4"/>
<evidence type="ECO:0000313" key="1">
    <source>
        <dbReference type="EMBL" id="QGP94126.1"/>
    </source>
</evidence>
<dbReference type="EMBL" id="CP046245">
    <property type="protein sequence ID" value="QGP94126.1"/>
    <property type="molecule type" value="Genomic_DNA"/>
</dbReference>
<accession>A0A6I5ZWI4</accession>
<dbReference type="InterPro" id="IPR017746">
    <property type="entry name" value="Cellulose_synthase_operon_BcsQ"/>
</dbReference>
<keyword evidence="2" id="KW-1185">Reference proteome</keyword>
<evidence type="ECO:0000313" key="2">
    <source>
        <dbReference type="Proteomes" id="UP000425916"/>
    </source>
</evidence>
<geneLocation type="plasmid" evidence="1 2">
    <name>pMGLY</name>
</geneLocation>
<organism evidence="1 2">
    <name type="scientific">Neomoorella glycerini</name>
    <dbReference type="NCBI Taxonomy" id="55779"/>
    <lineage>
        <taxon>Bacteria</taxon>
        <taxon>Bacillati</taxon>
        <taxon>Bacillota</taxon>
        <taxon>Clostridia</taxon>
        <taxon>Neomoorellales</taxon>
        <taxon>Neomoorellaceae</taxon>
        <taxon>Neomoorella</taxon>
    </lineage>
</organism>
<protein>
    <recommendedName>
        <fullName evidence="3">CobQ/CobB/MinD/ParA nucleotide binding domain-containing protein</fullName>
    </recommendedName>
</protein>
<dbReference type="Proteomes" id="UP000425916">
    <property type="component" value="Plasmid pMGLY"/>
</dbReference>
<keyword evidence="1" id="KW-0614">Plasmid</keyword>
<dbReference type="InterPro" id="IPR027417">
    <property type="entry name" value="P-loop_NTPase"/>
</dbReference>
<name>A0A6I5ZWI4_9FIRM</name>
<gene>
    <name evidence="1" type="ORF">MGLY_35510</name>
</gene>
<evidence type="ECO:0008006" key="3">
    <source>
        <dbReference type="Google" id="ProtNLM"/>
    </source>
</evidence>
<sequence length="401" mass="42214">MLEHKRILLAAGNSPAVAWFKARYPKTDIDSKLKDGWLPDAVVAVRKSRMGGVDDPVAIVGETLARGSLPVVVIVAGKKDKTGEDIARRAGALGVPEACILFAGEKGITAPDIAKALEDALAGELRPAPLIYYEEEEKKEEPVEANDNIKGVNVPQQLEALPGIRETAACPAVEPAGNVDWSPLAPYKDRIVPFLSPCAGVGKTTLAAALAAHITSQGGQAAVIDLETPPMVRLHLGNTTLEREGSWQHTVTPWGALWVPEKHDLAGIAALLGQLVRDGYRVIIDAPYLRVPWDNFARQVYVVGGDLRALYACQGQENLNDAILVANRVPVAALSIWPSVVEDVLGKVPEVVIAEDQEGCQATVAGMAPAIVPPGSESIAAGIGALVALLWPEGGSAGAPV</sequence>
<dbReference type="OrthoDB" id="1721271at2"/>
<reference evidence="1 2" key="1">
    <citation type="submission" date="2019-11" db="EMBL/GenBank/DDBJ databases">
        <title>Genome sequence of Moorella glycerini DSM11254.</title>
        <authorList>
            <person name="Poehlein A."/>
            <person name="Boeer T."/>
            <person name="Daniel R."/>
        </authorList>
    </citation>
    <scope>NUCLEOTIDE SEQUENCE [LARGE SCALE GENOMIC DNA]</scope>
    <source>
        <strain evidence="1 2">DSM 11254</strain>
        <plasmid evidence="1 2">pMGLY</plasmid>
    </source>
</reference>
<dbReference type="Gene3D" id="3.40.50.300">
    <property type="entry name" value="P-loop containing nucleotide triphosphate hydrolases"/>
    <property type="match status" value="1"/>
</dbReference>
<dbReference type="Pfam" id="PF06564">
    <property type="entry name" value="CBP_BcsQ"/>
    <property type="match status" value="1"/>
</dbReference>